<organism evidence="1 2">
    <name type="scientific">Luteimicrobium album</name>
    <dbReference type="NCBI Taxonomy" id="1054550"/>
    <lineage>
        <taxon>Bacteria</taxon>
        <taxon>Bacillati</taxon>
        <taxon>Actinomycetota</taxon>
        <taxon>Actinomycetes</taxon>
        <taxon>Micrococcales</taxon>
        <taxon>Luteimicrobium</taxon>
    </lineage>
</organism>
<evidence type="ECO:0000313" key="2">
    <source>
        <dbReference type="Proteomes" id="UP001157091"/>
    </source>
</evidence>
<dbReference type="Proteomes" id="UP001157091">
    <property type="component" value="Unassembled WGS sequence"/>
</dbReference>
<keyword evidence="2" id="KW-1185">Reference proteome</keyword>
<dbReference type="Pfam" id="PF12831">
    <property type="entry name" value="FAD_oxidored"/>
    <property type="match status" value="1"/>
</dbReference>
<comment type="caution">
    <text evidence="1">The sequence shown here is derived from an EMBL/GenBank/DDBJ whole genome shotgun (WGS) entry which is preliminary data.</text>
</comment>
<name>A0ABQ6HZ21_9MICO</name>
<proteinExistence type="predicted"/>
<dbReference type="InterPro" id="IPR036188">
    <property type="entry name" value="FAD/NAD-bd_sf"/>
</dbReference>
<protein>
    <recommendedName>
        <fullName evidence="3">FAD-dependent oxidoreductase</fullName>
    </recommendedName>
</protein>
<accession>A0ABQ6HZ21</accession>
<evidence type="ECO:0000313" key="1">
    <source>
        <dbReference type="EMBL" id="GMA23675.1"/>
    </source>
</evidence>
<dbReference type="SUPFAM" id="SSF51905">
    <property type="entry name" value="FAD/NAD(P)-binding domain"/>
    <property type="match status" value="1"/>
</dbReference>
<reference evidence="2" key="1">
    <citation type="journal article" date="2019" name="Int. J. Syst. Evol. Microbiol.">
        <title>The Global Catalogue of Microorganisms (GCM) 10K type strain sequencing project: providing services to taxonomists for standard genome sequencing and annotation.</title>
        <authorList>
            <consortium name="The Broad Institute Genomics Platform"/>
            <consortium name="The Broad Institute Genome Sequencing Center for Infectious Disease"/>
            <person name="Wu L."/>
            <person name="Ma J."/>
        </authorList>
    </citation>
    <scope>NUCLEOTIDE SEQUENCE [LARGE SCALE GENOMIC DNA]</scope>
    <source>
        <strain evidence="2">NBRC 106348</strain>
    </source>
</reference>
<sequence length="45" mass="4450">MKISGTHVDVLVVGAGMGGIAAALAAARHGATVVLTEPTRWVGAH</sequence>
<dbReference type="Gene3D" id="3.50.50.60">
    <property type="entry name" value="FAD/NAD(P)-binding domain"/>
    <property type="match status" value="1"/>
</dbReference>
<dbReference type="EMBL" id="BSUK01000001">
    <property type="protein sequence ID" value="GMA23675.1"/>
    <property type="molecule type" value="Genomic_DNA"/>
</dbReference>
<gene>
    <name evidence="1" type="ORF">GCM10025864_14340</name>
</gene>
<evidence type="ECO:0008006" key="3">
    <source>
        <dbReference type="Google" id="ProtNLM"/>
    </source>
</evidence>